<accession>C1D3A9</accession>
<name>C1D3A9_DEIDV</name>
<evidence type="ECO:0000313" key="2">
    <source>
        <dbReference type="Proteomes" id="UP000002208"/>
    </source>
</evidence>
<evidence type="ECO:0000313" key="1">
    <source>
        <dbReference type="EMBL" id="ACO47898.1"/>
    </source>
</evidence>
<dbReference type="EMBL" id="CP001116">
    <property type="protein sequence ID" value="ACO47898.1"/>
    <property type="molecule type" value="Genomic_DNA"/>
</dbReference>
<dbReference type="OrthoDB" id="72263at2"/>
<reference evidence="1 2" key="1">
    <citation type="journal article" date="2009" name="PLoS Genet.">
        <title>Alliance of proteomics and genomics to unravel the specificities of Sahara bacterium Deinococcus deserti.</title>
        <authorList>
            <person name="de Groot A."/>
            <person name="Dulermo R."/>
            <person name="Ortet P."/>
            <person name="Blanchard L."/>
            <person name="Guerin P."/>
            <person name="Fernandez B."/>
            <person name="Vacherie B."/>
            <person name="Dossat C."/>
            <person name="Jolivet E."/>
            <person name="Siguier P."/>
            <person name="Chandler M."/>
            <person name="Barakat M."/>
            <person name="Dedieu A."/>
            <person name="Barbe V."/>
            <person name="Heulin T."/>
            <person name="Sommer S."/>
            <person name="Achouak W."/>
            <person name="Armengaud J."/>
        </authorList>
    </citation>
    <scope>NUCLEOTIDE SEQUENCE [LARGE SCALE GENOMIC DNA]</scope>
    <source>
        <strain evidence="2">DSM 17065 / CIP 109153 / LMG 22923 / VCD115</strain>
        <plasmid evidence="2">pDeide2</plasmid>
    </source>
</reference>
<dbReference type="HOGENOM" id="CLU_1649351_0_0_0"/>
<protein>
    <submittedName>
        <fullName evidence="1">Uncharacterized protein</fullName>
    </submittedName>
</protein>
<sequence length="160" mass="17906">MGFRSVVFGHIHTLDNQAHEANRQALQAFPYDELYPFPNIFHIESAPRYKAPSIIFGGTFKQVEDDWHTWFDRFAALLSTLEAIEANVILDCWLGRYAWTLAPEVLAQGGSVTAALDERGTLTGERWCIIQAPAISDDLQDQLAPAGILIIINPAQIYGY</sequence>
<dbReference type="RefSeq" id="WP_012695368.1">
    <property type="nucleotide sequence ID" value="NC_012529.1"/>
</dbReference>
<keyword evidence="2" id="KW-1185">Reference proteome</keyword>
<organism evidence="1 2">
    <name type="scientific">Deinococcus deserti (strain DSM 17065 / CIP 109153 / LMG 22923 / VCD115)</name>
    <dbReference type="NCBI Taxonomy" id="546414"/>
    <lineage>
        <taxon>Bacteria</taxon>
        <taxon>Thermotogati</taxon>
        <taxon>Deinococcota</taxon>
        <taxon>Deinococci</taxon>
        <taxon>Deinococcales</taxon>
        <taxon>Deinococcaceae</taxon>
        <taxon>Deinococcus</taxon>
    </lineage>
</organism>
<dbReference type="Proteomes" id="UP000002208">
    <property type="component" value="Plasmid 2"/>
</dbReference>
<gene>
    <name evidence="1" type="ordered locus">Deide_2p02250</name>
</gene>
<proteinExistence type="predicted"/>
<dbReference type="AlphaFoldDB" id="C1D3A9"/>
<geneLocation type="plasmid" evidence="2">
    <name>pDeide2</name>
</geneLocation>
<dbReference type="KEGG" id="ddr:Deide_2p02250"/>
<keyword evidence="1" id="KW-0614">Plasmid</keyword>